<protein>
    <recommendedName>
        <fullName evidence="8">Transcription termination and cleavage factor C-terminal domain-containing protein</fullName>
    </recommendedName>
</protein>
<accession>A0A5M3N7G2</accession>
<dbReference type="InterPro" id="IPR038192">
    <property type="entry name" value="CSTF_C_sf"/>
</dbReference>
<dbReference type="GeneID" id="19204623"/>
<reference evidence="7" key="1">
    <citation type="journal article" date="2012" name="Science">
        <title>The Paleozoic origin of enzymatic lignin decomposition reconstructed from 31 fungal genomes.</title>
        <authorList>
            <person name="Floudas D."/>
            <person name="Binder M."/>
            <person name="Riley R."/>
            <person name="Barry K."/>
            <person name="Blanchette R.A."/>
            <person name="Henrissat B."/>
            <person name="Martinez A.T."/>
            <person name="Otillar R."/>
            <person name="Spatafora J.W."/>
            <person name="Yadav J.S."/>
            <person name="Aerts A."/>
            <person name="Benoit I."/>
            <person name="Boyd A."/>
            <person name="Carlson A."/>
            <person name="Copeland A."/>
            <person name="Coutinho P.M."/>
            <person name="de Vries R.P."/>
            <person name="Ferreira P."/>
            <person name="Findley K."/>
            <person name="Foster B."/>
            <person name="Gaskell J."/>
            <person name="Glotzer D."/>
            <person name="Gorecki P."/>
            <person name="Heitman J."/>
            <person name="Hesse C."/>
            <person name="Hori C."/>
            <person name="Igarashi K."/>
            <person name="Jurgens J.A."/>
            <person name="Kallen N."/>
            <person name="Kersten P."/>
            <person name="Kohler A."/>
            <person name="Kuees U."/>
            <person name="Kumar T.K.A."/>
            <person name="Kuo A."/>
            <person name="LaButti K."/>
            <person name="Larrondo L.F."/>
            <person name="Lindquist E."/>
            <person name="Ling A."/>
            <person name="Lombard V."/>
            <person name="Lucas S."/>
            <person name="Lundell T."/>
            <person name="Martin R."/>
            <person name="McLaughlin D.J."/>
            <person name="Morgenstern I."/>
            <person name="Morin E."/>
            <person name="Murat C."/>
            <person name="Nagy L.G."/>
            <person name="Nolan M."/>
            <person name="Ohm R.A."/>
            <person name="Patyshakuliyeva A."/>
            <person name="Rokas A."/>
            <person name="Ruiz-Duenas F.J."/>
            <person name="Sabat G."/>
            <person name="Salamov A."/>
            <person name="Samejima M."/>
            <person name="Schmutz J."/>
            <person name="Slot J.C."/>
            <person name="St John F."/>
            <person name="Stenlid J."/>
            <person name="Sun H."/>
            <person name="Sun S."/>
            <person name="Syed K."/>
            <person name="Tsang A."/>
            <person name="Wiebenga A."/>
            <person name="Young D."/>
            <person name="Pisabarro A."/>
            <person name="Eastwood D.C."/>
            <person name="Martin F."/>
            <person name="Cullen D."/>
            <person name="Grigoriev I.V."/>
            <person name="Hibbett D.S."/>
        </authorList>
    </citation>
    <scope>NUCLEOTIDE SEQUENCE [LARGE SCALE GENOMIC DNA]</scope>
    <source>
        <strain evidence="7">RWD-64-598 SS2</strain>
    </source>
</reference>
<dbReference type="AlphaFoldDB" id="A0A5M3N7G2"/>
<dbReference type="Proteomes" id="UP000053558">
    <property type="component" value="Unassembled WGS sequence"/>
</dbReference>
<evidence type="ECO:0000259" key="4">
    <source>
        <dbReference type="Pfam" id="PF14304"/>
    </source>
</evidence>
<proteinExistence type="predicted"/>
<dbReference type="InterPro" id="IPR025742">
    <property type="entry name" value="CSTF2_hinge"/>
</dbReference>
<dbReference type="Pfam" id="PF14304">
    <property type="entry name" value="CSTF_C"/>
    <property type="match status" value="1"/>
</dbReference>
<sequence length="237" mass="25170">MSSSPTIQDEQLIELLLTLKKTTPEQARTILSSTPQIAYALVALMVKMNAVDVQVLHNTVAAFSANAQGSATPAPAAAPTARPVSVPPVMQQPPSAIPSHLSQQSRTSTPPSHPPTPSNASQPPPQQGYGPPGRVPGPQQPPQQQYTRDPRQHPNNPYQQQHQQPQAYNGYGGTPQAPTVQAQQAGGALPENLAALPDEQKAMIARIIAMTPEQINMLPQAERASIVQLRATLGLPS</sequence>
<name>A0A5M3N7G2_CONPW</name>
<feature type="domain" description="Cleavage stimulation factor subunit 2 hinge" evidence="5">
    <location>
        <begin position="6"/>
        <end position="59"/>
    </location>
</feature>
<dbReference type="PANTHER" id="PTHR45735">
    <property type="entry name" value="CLEAVAGE STIMULATION FACTOR SUBUNIT 2"/>
    <property type="match status" value="1"/>
</dbReference>
<organism evidence="6 7">
    <name type="scientific">Coniophora puteana (strain RWD-64-598)</name>
    <name type="common">Brown rot fungus</name>
    <dbReference type="NCBI Taxonomy" id="741705"/>
    <lineage>
        <taxon>Eukaryota</taxon>
        <taxon>Fungi</taxon>
        <taxon>Dikarya</taxon>
        <taxon>Basidiomycota</taxon>
        <taxon>Agaricomycotina</taxon>
        <taxon>Agaricomycetes</taxon>
        <taxon>Agaricomycetidae</taxon>
        <taxon>Boletales</taxon>
        <taxon>Coniophorineae</taxon>
        <taxon>Coniophoraceae</taxon>
        <taxon>Coniophora</taxon>
    </lineage>
</organism>
<evidence type="ECO:0000259" key="5">
    <source>
        <dbReference type="Pfam" id="PF14327"/>
    </source>
</evidence>
<feature type="region of interest" description="Disordered" evidence="3">
    <location>
        <begin position="70"/>
        <end position="186"/>
    </location>
</feature>
<gene>
    <name evidence="6" type="ORF">CONPUDRAFT_161934</name>
</gene>
<dbReference type="PANTHER" id="PTHR45735:SF2">
    <property type="entry name" value="CLEAVAGE STIMULATION FACTOR SUBUNIT 2"/>
    <property type="match status" value="1"/>
</dbReference>
<dbReference type="OrthoDB" id="272703at2759"/>
<dbReference type="EMBL" id="JH711573">
    <property type="protein sequence ID" value="EIW87390.1"/>
    <property type="molecule type" value="Genomic_DNA"/>
</dbReference>
<feature type="domain" description="Transcription termination and cleavage factor C-terminal" evidence="4">
    <location>
        <begin position="199"/>
        <end position="231"/>
    </location>
</feature>
<dbReference type="Gene3D" id="1.10.20.70">
    <property type="entry name" value="Transcription termination and cleavage factor, C-terminal domain"/>
    <property type="match status" value="1"/>
</dbReference>
<dbReference type="GO" id="GO:0003729">
    <property type="term" value="F:mRNA binding"/>
    <property type="evidence" value="ECO:0007669"/>
    <property type="project" value="TreeGrafter"/>
</dbReference>
<evidence type="ECO:0008006" key="8">
    <source>
        <dbReference type="Google" id="ProtNLM"/>
    </source>
</evidence>
<evidence type="ECO:0000256" key="3">
    <source>
        <dbReference type="SAM" id="MobiDB-lite"/>
    </source>
</evidence>
<evidence type="ECO:0000256" key="1">
    <source>
        <dbReference type="ARBA" id="ARBA00004123"/>
    </source>
</evidence>
<dbReference type="GO" id="GO:0031124">
    <property type="term" value="P:mRNA 3'-end processing"/>
    <property type="evidence" value="ECO:0007669"/>
    <property type="project" value="InterPro"/>
</dbReference>
<dbReference type="KEGG" id="cput:CONPUDRAFT_161934"/>
<feature type="compositionally biased region" description="Low complexity" evidence="3">
    <location>
        <begin position="70"/>
        <end position="94"/>
    </location>
</feature>
<dbReference type="GO" id="GO:0005847">
    <property type="term" value="C:mRNA cleavage and polyadenylation specificity factor complex"/>
    <property type="evidence" value="ECO:0007669"/>
    <property type="project" value="TreeGrafter"/>
</dbReference>
<feature type="compositionally biased region" description="Pro residues" evidence="3">
    <location>
        <begin position="111"/>
        <end position="126"/>
    </location>
</feature>
<dbReference type="RefSeq" id="XP_007763892.1">
    <property type="nucleotide sequence ID" value="XM_007765702.1"/>
</dbReference>
<evidence type="ECO:0000313" key="6">
    <source>
        <dbReference type="EMBL" id="EIW87390.1"/>
    </source>
</evidence>
<comment type="subcellular location">
    <subcellularLocation>
        <location evidence="1">Nucleus</location>
    </subcellularLocation>
</comment>
<dbReference type="InterPro" id="IPR026896">
    <property type="entry name" value="CSTF_C"/>
</dbReference>
<dbReference type="Pfam" id="PF14327">
    <property type="entry name" value="CSTF2_hinge"/>
    <property type="match status" value="1"/>
</dbReference>
<dbReference type="OMA" id="RVMQMSR"/>
<comment type="caution">
    <text evidence="6">The sequence shown here is derived from an EMBL/GenBank/DDBJ whole genome shotgun (WGS) entry which is preliminary data.</text>
</comment>
<keyword evidence="2" id="KW-0539">Nucleus</keyword>
<evidence type="ECO:0000313" key="7">
    <source>
        <dbReference type="Proteomes" id="UP000053558"/>
    </source>
</evidence>
<feature type="compositionally biased region" description="Low complexity" evidence="3">
    <location>
        <begin position="153"/>
        <end position="186"/>
    </location>
</feature>
<evidence type="ECO:0000256" key="2">
    <source>
        <dbReference type="ARBA" id="ARBA00023242"/>
    </source>
</evidence>
<keyword evidence="7" id="KW-1185">Reference proteome</keyword>